<accession>A0A2T4XT03</accession>
<proteinExistence type="predicted"/>
<dbReference type="AlphaFoldDB" id="A0A2T4XT03"/>
<dbReference type="Proteomes" id="UP000241614">
    <property type="component" value="Unassembled WGS sequence"/>
</dbReference>
<dbReference type="OrthoDB" id="6692036at2"/>
<reference evidence="1 2" key="1">
    <citation type="submission" date="2018-04" db="EMBL/GenBank/DDBJ databases">
        <title>Genome sequencing reveals highly heavy metal resistance and biotechnology application of the novel Enterobacter cloacae amazonensis isolated from wastewater river in Manaus - Amazonas.</title>
        <authorList>
            <person name="Astolfi M.C.T."/>
            <person name="Carvalho E.B.D.S."/>
            <person name="Lacerda L.B."/>
            <person name="Pinto M.V."/>
            <person name="Nogueira V.B."/>
            <person name="Barros A.M."/>
            <person name="Astolfi-Filho S."/>
        </authorList>
    </citation>
    <scope>NUCLEOTIDE SEQUENCE [LARGE SCALE GENOMIC DNA]</scope>
    <source>
        <strain evidence="2">amazonensis</strain>
    </source>
</reference>
<protein>
    <submittedName>
        <fullName evidence="1">Uncharacterized protein</fullName>
    </submittedName>
</protein>
<dbReference type="EMBL" id="PZPP01000042">
    <property type="protein sequence ID" value="PTM33055.1"/>
    <property type="molecule type" value="Genomic_DNA"/>
</dbReference>
<evidence type="ECO:0000313" key="2">
    <source>
        <dbReference type="Proteomes" id="UP000241614"/>
    </source>
</evidence>
<organism evidence="1 2">
    <name type="scientific">Enterobacter cloacae</name>
    <dbReference type="NCBI Taxonomy" id="550"/>
    <lineage>
        <taxon>Bacteria</taxon>
        <taxon>Pseudomonadati</taxon>
        <taxon>Pseudomonadota</taxon>
        <taxon>Gammaproteobacteria</taxon>
        <taxon>Enterobacterales</taxon>
        <taxon>Enterobacteriaceae</taxon>
        <taxon>Enterobacter</taxon>
        <taxon>Enterobacter cloacae complex</taxon>
    </lineage>
</organism>
<evidence type="ECO:0000313" key="1">
    <source>
        <dbReference type="EMBL" id="PTM33055.1"/>
    </source>
</evidence>
<dbReference type="RefSeq" id="WP_005108926.1">
    <property type="nucleotide sequence ID" value="NZ_PZPP01000042.1"/>
</dbReference>
<name>A0A2T4XT03_ENTCL</name>
<comment type="caution">
    <text evidence="1">The sequence shown here is derived from an EMBL/GenBank/DDBJ whole genome shotgun (WGS) entry which is preliminary data.</text>
</comment>
<gene>
    <name evidence="1" type="ORF">DA103_25040</name>
</gene>
<sequence length="108" mass="12059">MKKIIFMLSFLACAACSSKGIDGEYNRIEQTAFEQTNGMSSGLIVADQGSKVTLKNSWGDVALNTVKKEEKLVIQYQNQDAFLLEQKGNVITLTDVDNPDQTYKFKKD</sequence>